<dbReference type="EMBL" id="BKCJ010116440">
    <property type="protein sequence ID" value="GEX57327.1"/>
    <property type="molecule type" value="Genomic_DNA"/>
</dbReference>
<gene>
    <name evidence="2" type="ORF">Tci_329302</name>
</gene>
<evidence type="ECO:0000313" key="2">
    <source>
        <dbReference type="EMBL" id="GEX57327.1"/>
    </source>
</evidence>
<feature type="region of interest" description="Disordered" evidence="1">
    <location>
        <begin position="1"/>
        <end position="22"/>
    </location>
</feature>
<comment type="caution">
    <text evidence="2">The sequence shown here is derived from an EMBL/GenBank/DDBJ whole genome shotgun (WGS) entry which is preliminary data.</text>
</comment>
<organism evidence="2">
    <name type="scientific">Tanacetum cinerariifolium</name>
    <name type="common">Dalmatian daisy</name>
    <name type="synonym">Chrysanthemum cinerariifolium</name>
    <dbReference type="NCBI Taxonomy" id="118510"/>
    <lineage>
        <taxon>Eukaryota</taxon>
        <taxon>Viridiplantae</taxon>
        <taxon>Streptophyta</taxon>
        <taxon>Embryophyta</taxon>
        <taxon>Tracheophyta</taxon>
        <taxon>Spermatophyta</taxon>
        <taxon>Magnoliopsida</taxon>
        <taxon>eudicotyledons</taxon>
        <taxon>Gunneridae</taxon>
        <taxon>Pentapetalae</taxon>
        <taxon>asterids</taxon>
        <taxon>campanulids</taxon>
        <taxon>Asterales</taxon>
        <taxon>Asteraceae</taxon>
        <taxon>Asteroideae</taxon>
        <taxon>Anthemideae</taxon>
        <taxon>Anthemidinae</taxon>
        <taxon>Tanacetum</taxon>
    </lineage>
</organism>
<name>A0A699H6U0_TANCI</name>
<accession>A0A699H6U0</accession>
<reference evidence="2" key="1">
    <citation type="journal article" date="2019" name="Sci. Rep.">
        <title>Draft genome of Tanacetum cinerariifolium, the natural source of mosquito coil.</title>
        <authorList>
            <person name="Yamashiro T."/>
            <person name="Shiraishi A."/>
            <person name="Satake H."/>
            <person name="Nakayama K."/>
        </authorList>
    </citation>
    <scope>NUCLEOTIDE SEQUENCE</scope>
</reference>
<feature type="compositionally biased region" description="Basic and acidic residues" evidence="1">
    <location>
        <begin position="109"/>
        <end position="119"/>
    </location>
</feature>
<feature type="region of interest" description="Disordered" evidence="1">
    <location>
        <begin position="108"/>
        <end position="128"/>
    </location>
</feature>
<dbReference type="AlphaFoldDB" id="A0A699H6U0"/>
<dbReference type="PANTHER" id="PTHR33067">
    <property type="entry name" value="RNA-DIRECTED DNA POLYMERASE-RELATED"/>
    <property type="match status" value="1"/>
</dbReference>
<feature type="compositionally biased region" description="Polar residues" evidence="1">
    <location>
        <begin position="7"/>
        <end position="22"/>
    </location>
</feature>
<protein>
    <submittedName>
        <fullName evidence="2">Uncharacterized protein</fullName>
    </submittedName>
</protein>
<sequence length="361" mass="41364">MAKYSQKWHNGTSRTRSTETSDGLTVIQAQLNNLGREIKKVNEKVYAAQVGCEQCKGPHYTKDCPLKEEGKILKEAYYTQFGAPFQQGGQYRPATLGFYQINNANPSYQERRQSMEEPLSHPSTPYRPNRTKGSYRMQCFDAYSFRVIRINDSLPRKEKDLGSFTIPCYINNVCFENALDDFRSSQYAVSAQQNSKLMFGSRQTNIPFPSRLNDCYCNEKNGLYGMQCFDAYSFGATRVDDSLPRKEKDPRSFTLPCYINNVCFENALTDLGASIAEEEDFTKYIRDKIADVKASLKRVHPAIHEMESKSDKDAWKDAIDCFKETKDWLELKPSRLTQLADKNFDGVKELKVHSAIIDLCE</sequence>
<dbReference type="PANTHER" id="PTHR33067:SF9">
    <property type="entry name" value="RNA-DIRECTED DNA POLYMERASE"/>
    <property type="match status" value="1"/>
</dbReference>
<proteinExistence type="predicted"/>
<evidence type="ECO:0000256" key="1">
    <source>
        <dbReference type="SAM" id="MobiDB-lite"/>
    </source>
</evidence>